<evidence type="ECO:0000313" key="2">
    <source>
        <dbReference type="EMBL" id="VDM43446.1"/>
    </source>
</evidence>
<keyword evidence="3" id="KW-1185">Reference proteome</keyword>
<keyword evidence="1" id="KW-0812">Transmembrane</keyword>
<dbReference type="AlphaFoldDB" id="A0A183UUF5"/>
<dbReference type="Proteomes" id="UP000050794">
    <property type="component" value="Unassembled WGS sequence"/>
</dbReference>
<reference evidence="2 3" key="2">
    <citation type="submission" date="2018-11" db="EMBL/GenBank/DDBJ databases">
        <authorList>
            <consortium name="Pathogen Informatics"/>
        </authorList>
    </citation>
    <scope>NUCLEOTIDE SEQUENCE [LARGE SCALE GENOMIC DNA]</scope>
</reference>
<name>A0A183UUF5_TOXCA</name>
<evidence type="ECO:0000313" key="4">
    <source>
        <dbReference type="WBParaSite" id="TCNE_0001212501-mRNA-1"/>
    </source>
</evidence>
<keyword evidence="1" id="KW-1133">Transmembrane helix</keyword>
<reference evidence="4" key="1">
    <citation type="submission" date="2016-06" db="UniProtKB">
        <authorList>
            <consortium name="WormBaseParasite"/>
        </authorList>
    </citation>
    <scope>IDENTIFICATION</scope>
</reference>
<sequence>MDNDLGEELSRRRKAGWIAFAKLSDILTNTKTLPSVKTRLFISIILLVLLYGCETWNTMLAGERKLGLTGRLMERRMVGIDRLQHMPDENLRSRSGVWDIVGLMCARKHSWAYHVARMNDDR</sequence>
<accession>A0A183UUF5</accession>
<evidence type="ECO:0000256" key="1">
    <source>
        <dbReference type="SAM" id="Phobius"/>
    </source>
</evidence>
<keyword evidence="1" id="KW-0472">Membrane</keyword>
<dbReference type="EMBL" id="UYWY01021126">
    <property type="protein sequence ID" value="VDM43446.1"/>
    <property type="molecule type" value="Genomic_DNA"/>
</dbReference>
<proteinExistence type="predicted"/>
<protein>
    <submittedName>
        <fullName evidence="4">DDE_Tnp_1_7 domain-containing protein</fullName>
    </submittedName>
</protein>
<feature type="transmembrane region" description="Helical" evidence="1">
    <location>
        <begin position="40"/>
        <end position="61"/>
    </location>
</feature>
<dbReference type="WBParaSite" id="TCNE_0001212501-mRNA-1">
    <property type="protein sequence ID" value="TCNE_0001212501-mRNA-1"/>
    <property type="gene ID" value="TCNE_0001212501"/>
</dbReference>
<evidence type="ECO:0000313" key="3">
    <source>
        <dbReference type="Proteomes" id="UP000050794"/>
    </source>
</evidence>
<organism evidence="3 4">
    <name type="scientific">Toxocara canis</name>
    <name type="common">Canine roundworm</name>
    <dbReference type="NCBI Taxonomy" id="6265"/>
    <lineage>
        <taxon>Eukaryota</taxon>
        <taxon>Metazoa</taxon>
        <taxon>Ecdysozoa</taxon>
        <taxon>Nematoda</taxon>
        <taxon>Chromadorea</taxon>
        <taxon>Rhabditida</taxon>
        <taxon>Spirurina</taxon>
        <taxon>Ascaridomorpha</taxon>
        <taxon>Ascaridoidea</taxon>
        <taxon>Toxocaridae</taxon>
        <taxon>Toxocara</taxon>
    </lineage>
</organism>
<gene>
    <name evidence="2" type="ORF">TCNE_LOCUS12125</name>
</gene>